<dbReference type="GO" id="GO:0005762">
    <property type="term" value="C:mitochondrial large ribosomal subunit"/>
    <property type="evidence" value="ECO:0007669"/>
    <property type="project" value="Ensembl"/>
</dbReference>
<feature type="domain" description="Large ribosomal subunit protein mL46 N-terminal" evidence="10">
    <location>
        <begin position="41"/>
        <end position="136"/>
    </location>
</feature>
<evidence type="ECO:0000256" key="7">
    <source>
        <dbReference type="ARBA" id="ARBA00035190"/>
    </source>
</evidence>
<sequence>MAAPILGLVETWRRRGALWLPGGNMAAPMPGIMAAPTRASWRLLGALCLQRPAIVSAALSPMEEVVARLMQQLETERSRLSDHEVRHQAEEEQLRHPKDRGDDLASSSVVLARDLEEVWEDRFQKAELSPRLTDADKNNDRTSLNRKLDSNLTLLVKQKVGDQELWLLPQMEWQSGETLRNTAERALVSFLGNRIQAKFLGNAPCGLYKYKYPRAISTEDSMGAKVFFFKALLQSSHLSKEESKADCVWVTKSEMEDYLKPEYLKQISRFVVDL</sequence>
<evidence type="ECO:0000313" key="11">
    <source>
        <dbReference type="Ensembl" id="ENSCPRP00005024481.1"/>
    </source>
</evidence>
<dbReference type="InterPro" id="IPR021757">
    <property type="entry name" value="Ribosomal_mL46_N"/>
</dbReference>
<evidence type="ECO:0000313" key="12">
    <source>
        <dbReference type="Proteomes" id="UP000594220"/>
    </source>
</evidence>
<evidence type="ECO:0000256" key="5">
    <source>
        <dbReference type="ARBA" id="ARBA00023128"/>
    </source>
</evidence>
<keyword evidence="12" id="KW-1185">Reference proteome</keyword>
<keyword evidence="5" id="KW-0496">Mitochondrion</keyword>
<dbReference type="GO" id="GO:0030054">
    <property type="term" value="C:cell junction"/>
    <property type="evidence" value="ECO:0007669"/>
    <property type="project" value="Ensembl"/>
</dbReference>
<dbReference type="AlphaFoldDB" id="A0A7M4FFQ0"/>
<reference evidence="11" key="1">
    <citation type="submission" date="2025-08" db="UniProtKB">
        <authorList>
            <consortium name="Ensembl"/>
        </authorList>
    </citation>
    <scope>IDENTIFICATION</scope>
</reference>
<dbReference type="InterPro" id="IPR033650">
    <property type="entry name" value="Ribosomal_mL46_NUDIX"/>
</dbReference>
<protein>
    <recommendedName>
        <fullName evidence="7">Large ribosomal subunit protein mL46</fullName>
    </recommendedName>
    <alternativeName>
        <fullName evidence="8">39S ribosomal protein L46, mitochondrial</fullName>
    </alternativeName>
</protein>
<comment type="subcellular location">
    <subcellularLocation>
        <location evidence="1">Mitochondrion</location>
    </subcellularLocation>
</comment>
<keyword evidence="4" id="KW-0689">Ribosomal protein</keyword>
<keyword evidence="3" id="KW-0809">Transit peptide</keyword>
<dbReference type="GO" id="GO:0005829">
    <property type="term" value="C:cytosol"/>
    <property type="evidence" value="ECO:0007669"/>
    <property type="project" value="Ensembl"/>
</dbReference>
<name>A0A7M4FFQ0_CROPO</name>
<dbReference type="InterPro" id="IPR015797">
    <property type="entry name" value="NUDIX_hydrolase-like_dom_sf"/>
</dbReference>
<evidence type="ECO:0000259" key="10">
    <source>
        <dbReference type="Pfam" id="PF11788"/>
    </source>
</evidence>
<reference evidence="11" key="2">
    <citation type="submission" date="2025-09" db="UniProtKB">
        <authorList>
            <consortium name="Ensembl"/>
        </authorList>
    </citation>
    <scope>IDENTIFICATION</scope>
</reference>
<dbReference type="Pfam" id="PF11788">
    <property type="entry name" value="MRP-L46"/>
    <property type="match status" value="1"/>
</dbReference>
<evidence type="ECO:0000256" key="3">
    <source>
        <dbReference type="ARBA" id="ARBA00022946"/>
    </source>
</evidence>
<dbReference type="SUPFAM" id="SSF55811">
    <property type="entry name" value="Nudix"/>
    <property type="match status" value="1"/>
</dbReference>
<dbReference type="FunFam" id="3.90.79.10:FF:000018">
    <property type="entry name" value="39S ribosomal protein L46, mitochondrial"/>
    <property type="match status" value="1"/>
</dbReference>
<dbReference type="Proteomes" id="UP000594220">
    <property type="component" value="Unplaced"/>
</dbReference>
<dbReference type="PANTHER" id="PTHR13124">
    <property type="entry name" value="39S RIBOSOMAL PROTEIN L46, MITOCHONDRIAL PRECURSOR-RELATED"/>
    <property type="match status" value="1"/>
</dbReference>
<dbReference type="Gene3D" id="3.90.79.10">
    <property type="entry name" value="Nucleoside Triphosphate Pyrophosphohydrolase"/>
    <property type="match status" value="1"/>
</dbReference>
<evidence type="ECO:0000256" key="1">
    <source>
        <dbReference type="ARBA" id="ARBA00004173"/>
    </source>
</evidence>
<proteinExistence type="inferred from homology"/>
<organism evidence="11 12">
    <name type="scientific">Crocodylus porosus</name>
    <name type="common">Saltwater crocodile</name>
    <name type="synonym">Estuarine crocodile</name>
    <dbReference type="NCBI Taxonomy" id="8502"/>
    <lineage>
        <taxon>Eukaryota</taxon>
        <taxon>Metazoa</taxon>
        <taxon>Chordata</taxon>
        <taxon>Craniata</taxon>
        <taxon>Vertebrata</taxon>
        <taxon>Euteleostomi</taxon>
        <taxon>Archelosauria</taxon>
        <taxon>Archosauria</taxon>
        <taxon>Crocodylia</taxon>
        <taxon>Longirostres</taxon>
        <taxon>Crocodylidae</taxon>
        <taxon>Crocodylus</taxon>
    </lineage>
</organism>
<dbReference type="GO" id="GO:0005654">
    <property type="term" value="C:nucleoplasm"/>
    <property type="evidence" value="ECO:0007669"/>
    <property type="project" value="Ensembl"/>
</dbReference>
<evidence type="ECO:0000256" key="9">
    <source>
        <dbReference type="SAM" id="MobiDB-lite"/>
    </source>
</evidence>
<dbReference type="GO" id="GO:0003735">
    <property type="term" value="F:structural constituent of ribosome"/>
    <property type="evidence" value="ECO:0007669"/>
    <property type="project" value="InterPro"/>
</dbReference>
<dbReference type="GO" id="GO:0005743">
    <property type="term" value="C:mitochondrial inner membrane"/>
    <property type="evidence" value="ECO:0007669"/>
    <property type="project" value="UniProtKB-ARBA"/>
</dbReference>
<dbReference type="PANTHER" id="PTHR13124:SF12">
    <property type="entry name" value="LARGE RIBOSOMAL SUBUNIT PROTEIN ML46"/>
    <property type="match status" value="1"/>
</dbReference>
<evidence type="ECO:0000256" key="2">
    <source>
        <dbReference type="ARBA" id="ARBA00009070"/>
    </source>
</evidence>
<gene>
    <name evidence="11" type="primary">MRPL46</name>
</gene>
<evidence type="ECO:0000256" key="4">
    <source>
        <dbReference type="ARBA" id="ARBA00022980"/>
    </source>
</evidence>
<dbReference type="Ensembl" id="ENSCPRT00005028593.1">
    <property type="protein sequence ID" value="ENSCPRP00005024481.1"/>
    <property type="gene ID" value="ENSCPRG00005017022.1"/>
</dbReference>
<dbReference type="InterPro" id="IPR040008">
    <property type="entry name" value="Ribosomal_mL46"/>
</dbReference>
<dbReference type="GeneTree" id="ENSGT00390000015400"/>
<keyword evidence="6" id="KW-0687">Ribonucleoprotein</keyword>
<comment type="similarity">
    <text evidence="2">Belongs to the mitochondrion-specific ribosomal protein mL46 family.</text>
</comment>
<evidence type="ECO:0000256" key="6">
    <source>
        <dbReference type="ARBA" id="ARBA00023274"/>
    </source>
</evidence>
<feature type="region of interest" description="Disordered" evidence="9">
    <location>
        <begin position="78"/>
        <end position="103"/>
    </location>
</feature>
<evidence type="ECO:0000256" key="8">
    <source>
        <dbReference type="ARBA" id="ARBA00035534"/>
    </source>
</evidence>
<accession>A0A7M4FFQ0</accession>
<dbReference type="CDD" id="cd04661">
    <property type="entry name" value="NUDIX_MRP_L46"/>
    <property type="match status" value="1"/>
</dbReference>